<evidence type="ECO:0000259" key="2">
    <source>
        <dbReference type="Pfam" id="PF07811"/>
    </source>
</evidence>
<keyword evidence="1" id="KW-0472">Membrane</keyword>
<organism evidence="3 4">
    <name type="scientific">Bradyrhizobium macuxiense</name>
    <dbReference type="NCBI Taxonomy" id="1755647"/>
    <lineage>
        <taxon>Bacteria</taxon>
        <taxon>Pseudomonadati</taxon>
        <taxon>Pseudomonadota</taxon>
        <taxon>Alphaproteobacteria</taxon>
        <taxon>Hyphomicrobiales</taxon>
        <taxon>Nitrobacteraceae</taxon>
        <taxon>Bradyrhizobium</taxon>
    </lineage>
</organism>
<reference evidence="3 4" key="1">
    <citation type="submission" date="2015-11" db="EMBL/GenBank/DDBJ databases">
        <title>Draft Genome Sequence of the Strain BR 10303 (Bradyrhizobium sp.) isolated from nodules of Centrolobium paraense.</title>
        <authorList>
            <person name="Zelli J.E."/>
            <person name="Simoes-Araujo J.L."/>
            <person name="Barauna A.C."/>
            <person name="Silva K."/>
        </authorList>
    </citation>
    <scope>NUCLEOTIDE SEQUENCE [LARGE SCALE GENOMIC DNA]</scope>
    <source>
        <strain evidence="3 4">BR 10303</strain>
    </source>
</reference>
<feature type="transmembrane region" description="Helical" evidence="1">
    <location>
        <begin position="16"/>
        <end position="38"/>
    </location>
</feature>
<sequence length="137" mass="14357">MFGFFRCRSGASAVEFALLLPLFLAFIFGIVVFGSYLAMVHGVQQLAAEAARSSIAGMTDSERNSLATNYVAANASTYPLLVPGNLSVSAASSPSNANVYVVTVNYNAAGNFIYKLPFVPAPSATIVRSAAIQYGGF</sequence>
<name>A0A109JDY5_9BRAD</name>
<keyword evidence="4" id="KW-1185">Reference proteome</keyword>
<keyword evidence="1" id="KW-1133">Transmembrane helix</keyword>
<evidence type="ECO:0000256" key="1">
    <source>
        <dbReference type="SAM" id="Phobius"/>
    </source>
</evidence>
<comment type="caution">
    <text evidence="3">The sequence shown here is derived from an EMBL/GenBank/DDBJ whole genome shotgun (WGS) entry which is preliminary data.</text>
</comment>
<dbReference type="Proteomes" id="UP000057737">
    <property type="component" value="Unassembled WGS sequence"/>
</dbReference>
<dbReference type="OrthoDB" id="7356451at2"/>
<feature type="domain" description="TadE-like" evidence="2">
    <location>
        <begin position="10"/>
        <end position="52"/>
    </location>
</feature>
<evidence type="ECO:0000313" key="4">
    <source>
        <dbReference type="Proteomes" id="UP000057737"/>
    </source>
</evidence>
<evidence type="ECO:0000313" key="3">
    <source>
        <dbReference type="EMBL" id="KWV47159.1"/>
    </source>
</evidence>
<proteinExistence type="predicted"/>
<gene>
    <name evidence="3" type="ORF">AS156_20065</name>
</gene>
<dbReference type="EMBL" id="LNCU01000114">
    <property type="protein sequence ID" value="KWV47159.1"/>
    <property type="molecule type" value="Genomic_DNA"/>
</dbReference>
<keyword evidence="1" id="KW-0812">Transmembrane</keyword>
<dbReference type="InterPro" id="IPR012495">
    <property type="entry name" value="TadE-like_dom"/>
</dbReference>
<dbReference type="Pfam" id="PF07811">
    <property type="entry name" value="TadE"/>
    <property type="match status" value="1"/>
</dbReference>
<dbReference type="AlphaFoldDB" id="A0A109JDY5"/>
<dbReference type="RefSeq" id="WP_066513784.1">
    <property type="nucleotide sequence ID" value="NZ_LNCU01000114.1"/>
</dbReference>
<protein>
    <submittedName>
        <fullName evidence="3">Pilus assembly protein TadE</fullName>
    </submittedName>
</protein>
<accession>A0A109JDY5</accession>